<proteinExistence type="predicted"/>
<organism evidence="1 2">
    <name type="scientific">Smittium simulii</name>
    <dbReference type="NCBI Taxonomy" id="133385"/>
    <lineage>
        <taxon>Eukaryota</taxon>
        <taxon>Fungi</taxon>
        <taxon>Fungi incertae sedis</taxon>
        <taxon>Zoopagomycota</taxon>
        <taxon>Kickxellomycotina</taxon>
        <taxon>Harpellomycetes</taxon>
        <taxon>Harpellales</taxon>
        <taxon>Legeriomycetaceae</taxon>
        <taxon>Smittium</taxon>
    </lineage>
</organism>
<keyword evidence="2" id="KW-1185">Reference proteome</keyword>
<dbReference type="OrthoDB" id="2400069at2759"/>
<protein>
    <submittedName>
        <fullName evidence="1">Uncharacterized protein</fullName>
    </submittedName>
</protein>
<evidence type="ECO:0000313" key="1">
    <source>
        <dbReference type="EMBL" id="PVU96219.1"/>
    </source>
</evidence>
<sequence length="435" mass="49587">MPKQVNFTNRMLNARFNTYTAKQAVRISQHRSICTPKQHKIINVLQLFPRPQGKIVGKPMMFITLEPNNKSDQKVTPRENNTGNYNHVLEDCNMVTGPTGTIHLTNTVSSSNHSNCGPKKRKVTLHKKQRFLEWKRSKNMTDSISASQIVNYLDEIYFTDKLKPNKKKAYKSAILGLLDNPTKITNQRIFTEFFKTLNESSIRSFIKPSINIGPILVNFGNCGPNSEISIKNLTSKLSWLLAVTGILRYSDIHRIDDIAEHLNSIMCPVMAYNEYKSRVASTTCILLVNTRYIHSLLVLITRSKDTPIPKVRAICATLAAQIEESADDIVNHAFWSKYSIFDSHYRQSRDLKDNLTESIIPMGSKNVSKHIKDPTGRHKSVTQLDKEISQKLKDLAMQQQKVTSEADVPLFRVTHDTRLIRIQKKIVGILLEMIL</sequence>
<reference evidence="1 2" key="1">
    <citation type="journal article" date="2018" name="MBio">
        <title>Comparative Genomics Reveals the Core Gene Toolbox for the Fungus-Insect Symbiosis.</title>
        <authorList>
            <person name="Wang Y."/>
            <person name="Stata M."/>
            <person name="Wang W."/>
            <person name="Stajich J.E."/>
            <person name="White M.M."/>
            <person name="Moncalvo J.M."/>
        </authorList>
    </citation>
    <scope>NUCLEOTIDE SEQUENCE [LARGE SCALE GENOMIC DNA]</scope>
    <source>
        <strain evidence="1 2">SWE-8-4</strain>
    </source>
</reference>
<comment type="caution">
    <text evidence="1">The sequence shown here is derived from an EMBL/GenBank/DDBJ whole genome shotgun (WGS) entry which is preliminary data.</text>
</comment>
<evidence type="ECO:0000313" key="2">
    <source>
        <dbReference type="Proteomes" id="UP000245383"/>
    </source>
</evidence>
<dbReference type="Proteomes" id="UP000245383">
    <property type="component" value="Unassembled WGS sequence"/>
</dbReference>
<gene>
    <name evidence="1" type="ORF">BB561_001317</name>
</gene>
<dbReference type="AlphaFoldDB" id="A0A2T9YV76"/>
<name>A0A2T9YV76_9FUNG</name>
<accession>A0A2T9YV76</accession>
<dbReference type="EMBL" id="MBFR01000038">
    <property type="protein sequence ID" value="PVU96219.1"/>
    <property type="molecule type" value="Genomic_DNA"/>
</dbReference>
<dbReference type="STRING" id="133385.A0A2T9YV76"/>